<dbReference type="RefSeq" id="XP_044564709.1">
    <property type="nucleotide sequence ID" value="XM_044701903.1"/>
</dbReference>
<comment type="caution">
    <text evidence="1">The sequence shown here is derived from an EMBL/GenBank/DDBJ whole genome shotgun (WGS) entry which is preliminary data.</text>
</comment>
<name>A0A6A5BXB9_NAEFO</name>
<proteinExistence type="predicted"/>
<dbReference type="VEuPathDB" id="AmoebaDB:NF0018990"/>
<accession>A0A6A5BXB9</accession>
<organism evidence="1 2">
    <name type="scientific">Naegleria fowleri</name>
    <name type="common">Brain eating amoeba</name>
    <dbReference type="NCBI Taxonomy" id="5763"/>
    <lineage>
        <taxon>Eukaryota</taxon>
        <taxon>Discoba</taxon>
        <taxon>Heterolobosea</taxon>
        <taxon>Tetramitia</taxon>
        <taxon>Eutetramitia</taxon>
        <taxon>Vahlkampfiidae</taxon>
        <taxon>Naegleria</taxon>
    </lineage>
</organism>
<dbReference type="EMBL" id="VFQX01000022">
    <property type="protein sequence ID" value="KAF0979996.1"/>
    <property type="molecule type" value="Genomic_DNA"/>
</dbReference>
<dbReference type="VEuPathDB" id="AmoebaDB:NfTy_049100"/>
<dbReference type="GeneID" id="68108367"/>
<sequence length="345" mass="39601">MKKLLSLSFASSAIKSSSSLHHSALPSVVAISVVQQHALQQEQFLLNNEYINNTQKRFGSKHLYIRGKLHYQKKLQQEKKVAKLSEKAQAAYRSTVERSQNFAWEPSTPTEELYQKNILELKNTRKRPSAQQFLDMLSTVQSASDFNYTMRYWRTLCLRRIKFTPKSTHAILEAMEKYDENHPQTSIELIKNSSPTKLGQPLAKETLRDFISKLVNDHNDVENALMLFNEFKRGHLKLTALTEDFEFIFELIKDKEVSKEKIIELFDKQPIGAGISCSPSVLTTVYEAFNEVGEGLDVAIKKRVLRYLRDQSLGKDDNIYEDTKQKLSELVAANTSTTTEEAKEE</sequence>
<dbReference type="AlphaFoldDB" id="A0A6A5BXB9"/>
<protein>
    <submittedName>
        <fullName evidence="1">Uncharacterized protein</fullName>
    </submittedName>
</protein>
<keyword evidence="2" id="KW-1185">Reference proteome</keyword>
<dbReference type="Proteomes" id="UP000444721">
    <property type="component" value="Unassembled WGS sequence"/>
</dbReference>
<evidence type="ECO:0000313" key="1">
    <source>
        <dbReference type="EMBL" id="KAF0979996.1"/>
    </source>
</evidence>
<dbReference type="VEuPathDB" id="AmoebaDB:FDP41_001149"/>
<evidence type="ECO:0000313" key="2">
    <source>
        <dbReference type="Proteomes" id="UP000444721"/>
    </source>
</evidence>
<reference evidence="1 2" key="1">
    <citation type="journal article" date="2019" name="Sci. Rep.">
        <title>Nanopore sequencing improves the draft genome of the human pathogenic amoeba Naegleria fowleri.</title>
        <authorList>
            <person name="Liechti N."/>
            <person name="Schurch N."/>
            <person name="Bruggmann R."/>
            <person name="Wittwer M."/>
        </authorList>
    </citation>
    <scope>NUCLEOTIDE SEQUENCE [LARGE SCALE GENOMIC DNA]</scope>
    <source>
        <strain evidence="1 2">ATCC 30894</strain>
    </source>
</reference>
<gene>
    <name evidence="1" type="ORF">FDP41_001149</name>
</gene>